<organism evidence="8 9">
    <name type="scientific">Infirmifilum uzonense</name>
    <dbReference type="NCBI Taxonomy" id="1550241"/>
    <lineage>
        <taxon>Archaea</taxon>
        <taxon>Thermoproteota</taxon>
        <taxon>Thermoprotei</taxon>
        <taxon>Thermofilales</taxon>
        <taxon>Thermofilaceae</taxon>
        <taxon>Infirmifilum</taxon>
    </lineage>
</organism>
<evidence type="ECO:0000313" key="8">
    <source>
        <dbReference type="EMBL" id="AKG38993.1"/>
    </source>
</evidence>
<keyword evidence="9" id="KW-1185">Reference proteome</keyword>
<accession>A0A0F7FI41</accession>
<feature type="transmembrane region" description="Helical" evidence="6">
    <location>
        <begin position="304"/>
        <end position="328"/>
    </location>
</feature>
<dbReference type="OrthoDB" id="12374at2157"/>
<gene>
    <name evidence="8" type="ORF">MA03_06695</name>
</gene>
<dbReference type="GO" id="GO:0005886">
    <property type="term" value="C:plasma membrane"/>
    <property type="evidence" value="ECO:0007669"/>
    <property type="project" value="UniProtKB-SubCell"/>
</dbReference>
<evidence type="ECO:0000313" key="9">
    <source>
        <dbReference type="Proteomes" id="UP000067434"/>
    </source>
</evidence>
<feature type="transmembrane region" description="Helical" evidence="6">
    <location>
        <begin position="74"/>
        <end position="100"/>
    </location>
</feature>
<reference evidence="8 9" key="1">
    <citation type="journal article" date="2015" name="Stand. Genomic Sci.">
        <title>Complete genome sequence of and proposal of Thermofilum uzonense sp. nov. a novel hyperthermophilic crenarchaeon and emended description of the genus Thermofilum.</title>
        <authorList>
            <person name="Toshchakov S.V."/>
            <person name="Korzhenkov A.A."/>
            <person name="Samarov N.I."/>
            <person name="Mazunin I.O."/>
            <person name="Mozhey O.I."/>
            <person name="Shmyr I.S."/>
            <person name="Derbikova K.S."/>
            <person name="Taranov E.A."/>
            <person name="Dominova I.N."/>
            <person name="Bonch-Osmolovskaya E.A."/>
            <person name="Patrushev M.V."/>
            <person name="Podosokorskaya O.A."/>
            <person name="Kublanov I.V."/>
        </authorList>
    </citation>
    <scope>NUCLEOTIDE SEQUENCE [LARGE SCALE GENOMIC DNA]</scope>
    <source>
        <strain evidence="8 9">1807-2</strain>
    </source>
</reference>
<dbReference type="HOGENOM" id="CLU_030780_0_0_2"/>
<dbReference type="InterPro" id="IPR056569">
    <property type="entry name" value="ArlJ-like"/>
</dbReference>
<feature type="transmembrane region" description="Helical" evidence="6">
    <location>
        <begin position="574"/>
        <end position="594"/>
    </location>
</feature>
<evidence type="ECO:0000256" key="2">
    <source>
        <dbReference type="ARBA" id="ARBA00022475"/>
    </source>
</evidence>
<keyword evidence="3 6" id="KW-0812">Transmembrane</keyword>
<feature type="transmembrane region" description="Helical" evidence="6">
    <location>
        <begin position="543"/>
        <end position="562"/>
    </location>
</feature>
<dbReference type="EMBL" id="CP009961">
    <property type="protein sequence ID" value="AKG38993.1"/>
    <property type="molecule type" value="Genomic_DNA"/>
</dbReference>
<dbReference type="InterPro" id="IPR018076">
    <property type="entry name" value="T2SS_GspF_dom"/>
</dbReference>
<name>A0A0F7FI41_9CREN</name>
<evidence type="ECO:0000256" key="5">
    <source>
        <dbReference type="ARBA" id="ARBA00023136"/>
    </source>
</evidence>
<keyword evidence="2" id="KW-1003">Cell membrane</keyword>
<dbReference type="InterPro" id="IPR042094">
    <property type="entry name" value="T2SS_GspF_sf"/>
</dbReference>
<dbReference type="KEGG" id="thf:MA03_06695"/>
<feature type="transmembrane region" description="Helical" evidence="6">
    <location>
        <begin position="268"/>
        <end position="289"/>
    </location>
</feature>
<evidence type="ECO:0000256" key="4">
    <source>
        <dbReference type="ARBA" id="ARBA00022989"/>
    </source>
</evidence>
<dbReference type="Gene3D" id="1.20.81.30">
    <property type="entry name" value="Type II secretion system (T2SS), domain F"/>
    <property type="match status" value="1"/>
</dbReference>
<keyword evidence="4 6" id="KW-1133">Transmembrane helix</keyword>
<evidence type="ECO:0000256" key="3">
    <source>
        <dbReference type="ARBA" id="ARBA00022692"/>
    </source>
</evidence>
<evidence type="ECO:0000256" key="6">
    <source>
        <dbReference type="SAM" id="Phobius"/>
    </source>
</evidence>
<feature type="transmembrane region" description="Helical" evidence="6">
    <location>
        <begin position="235"/>
        <end position="256"/>
    </location>
</feature>
<keyword evidence="5 6" id="KW-0472">Membrane</keyword>
<feature type="domain" description="Type II secretion system protein GspF" evidence="7">
    <location>
        <begin position="398"/>
        <end position="524"/>
    </location>
</feature>
<feature type="transmembrane region" description="Helical" evidence="6">
    <location>
        <begin position="44"/>
        <end position="68"/>
    </location>
</feature>
<evidence type="ECO:0000259" key="7">
    <source>
        <dbReference type="Pfam" id="PF00482"/>
    </source>
</evidence>
<dbReference type="PANTHER" id="PTHR35402">
    <property type="entry name" value="INTEGRAL MEMBRANE PROTEIN-RELATED"/>
    <property type="match status" value="1"/>
</dbReference>
<dbReference type="Pfam" id="PF00482">
    <property type="entry name" value="T2SSF"/>
    <property type="match status" value="2"/>
</dbReference>
<sequence length="602" mass="66244">MSSLDGIAYSLFGWAGEAIIRLYPPLKDDIASADMKVYPPAYAARVVMLSLIALALGFAFDAPLVMIMSRLGAGLLQIVSLSILAPIILASLTFILALFYPRLKVSSRVSRFDLEIPYLSVYITVMATGGISPYTSFERLAKAPKVLFQEIRKEATRFFISVKAIGMDPLSAIEESAKRVPHNGYKQLMLGYAATLRAGGDVVHYLQRQTEVMLRERVSQVKTVGERIGALMESYMAIVLLTSMTLYVLYVVNMALAQAGLGLQQGAFQFVIVSYIVMPMLSGLFIYLADLMQPKYPVYDSTPYIIYFALGLPLTIFLFIATTLPFLVPPPLSTALRTVFYPFVTLVESITKALGMQRGYESGVGMIISTSIGLIPPMIAENYSTLKFGGIQYGLTRFLRDLVEVRKTGMAPEKCITNLKDRDYGRFTPYLQEMATQVGWGVSLGKIFQRFSRGMKNWFALISMFLLVESIEVGGGTPQTLEALASYAETLEQVEKEKKAALRPLMLMPYVGALIITIVVLILVSFMGSMLKFAGQSISTEQLTSTFLPPVIINSYMMGLAAGKIGSERVSAGFLHAFLLMLANLVSMIIAPQITAGMMPRL</sequence>
<dbReference type="AlphaFoldDB" id="A0A0F7FI41"/>
<proteinExistence type="predicted"/>
<dbReference type="GeneID" id="25401904"/>
<evidence type="ECO:0000256" key="1">
    <source>
        <dbReference type="ARBA" id="ARBA00004651"/>
    </source>
</evidence>
<dbReference type="STRING" id="1550241.MA03_06695"/>
<protein>
    <recommendedName>
        <fullName evidence="7">Type II secretion system protein GspF domain-containing protein</fullName>
    </recommendedName>
</protein>
<comment type="subcellular location">
    <subcellularLocation>
        <location evidence="1">Cell membrane</location>
        <topology evidence="1">Multi-pass membrane protein</topology>
    </subcellularLocation>
</comment>
<dbReference type="PATRIC" id="fig|1550241.5.peg.1391"/>
<dbReference type="PANTHER" id="PTHR35402:SF1">
    <property type="entry name" value="TYPE II SECRETION SYSTEM PROTEIN GSPF DOMAIN-CONTAINING PROTEIN"/>
    <property type="match status" value="1"/>
</dbReference>
<feature type="transmembrane region" description="Helical" evidence="6">
    <location>
        <begin position="507"/>
        <end position="531"/>
    </location>
</feature>
<dbReference type="Proteomes" id="UP000067434">
    <property type="component" value="Chromosome"/>
</dbReference>
<feature type="domain" description="Type II secretion system protein GspF" evidence="7">
    <location>
        <begin position="124"/>
        <end position="249"/>
    </location>
</feature>
<dbReference type="RefSeq" id="WP_052884519.1">
    <property type="nucleotide sequence ID" value="NZ_CP009961.1"/>
</dbReference>